<sequence length="66" mass="7188">MPAIYSKTVRISWLDALVHIRGHRNHGGASAHEYTNSLVEPPGWAVAIEEGKLAKGGLRRPKTGTK</sequence>
<protein>
    <submittedName>
        <fullName evidence="1">Uncharacterized protein</fullName>
    </submittedName>
</protein>
<comment type="caution">
    <text evidence="1">The sequence shown here is derived from an EMBL/GenBank/DDBJ whole genome shotgun (WGS) entry which is preliminary data.</text>
</comment>
<evidence type="ECO:0000313" key="2">
    <source>
        <dbReference type="Proteomes" id="UP000024635"/>
    </source>
</evidence>
<dbReference type="EMBL" id="JARK01001364">
    <property type="protein sequence ID" value="EYC18153.1"/>
    <property type="molecule type" value="Genomic_DNA"/>
</dbReference>
<gene>
    <name evidence="1" type="primary">Acey_s0028.g1705</name>
    <name evidence="1" type="ORF">Y032_0028g1705</name>
</gene>
<dbReference type="AlphaFoldDB" id="A0A016UUL8"/>
<reference evidence="2" key="1">
    <citation type="journal article" date="2015" name="Nat. Genet.">
        <title>The genome and transcriptome of the zoonotic hookworm Ancylostoma ceylanicum identify infection-specific gene families.</title>
        <authorList>
            <person name="Schwarz E.M."/>
            <person name="Hu Y."/>
            <person name="Antoshechkin I."/>
            <person name="Miller M.M."/>
            <person name="Sternberg P.W."/>
            <person name="Aroian R.V."/>
        </authorList>
    </citation>
    <scope>NUCLEOTIDE SEQUENCE</scope>
    <source>
        <strain evidence="2">HY135</strain>
    </source>
</reference>
<organism evidence="1 2">
    <name type="scientific">Ancylostoma ceylanicum</name>
    <dbReference type="NCBI Taxonomy" id="53326"/>
    <lineage>
        <taxon>Eukaryota</taxon>
        <taxon>Metazoa</taxon>
        <taxon>Ecdysozoa</taxon>
        <taxon>Nematoda</taxon>
        <taxon>Chromadorea</taxon>
        <taxon>Rhabditida</taxon>
        <taxon>Rhabditina</taxon>
        <taxon>Rhabditomorpha</taxon>
        <taxon>Strongyloidea</taxon>
        <taxon>Ancylostomatidae</taxon>
        <taxon>Ancylostomatinae</taxon>
        <taxon>Ancylostoma</taxon>
    </lineage>
</organism>
<evidence type="ECO:0000313" key="1">
    <source>
        <dbReference type="EMBL" id="EYC18153.1"/>
    </source>
</evidence>
<dbReference type="Proteomes" id="UP000024635">
    <property type="component" value="Unassembled WGS sequence"/>
</dbReference>
<accession>A0A016UUL8</accession>
<name>A0A016UUL8_9BILA</name>
<proteinExistence type="predicted"/>
<keyword evidence="2" id="KW-1185">Reference proteome</keyword>